<name>A0A246JYC4_9SPHN</name>
<evidence type="ECO:0000313" key="2">
    <source>
        <dbReference type="Proteomes" id="UP000197097"/>
    </source>
</evidence>
<dbReference type="EMBL" id="NISJ01000003">
    <property type="protein sequence ID" value="OWQ98187.1"/>
    <property type="molecule type" value="Genomic_DNA"/>
</dbReference>
<evidence type="ECO:0008006" key="3">
    <source>
        <dbReference type="Google" id="ProtNLM"/>
    </source>
</evidence>
<dbReference type="AlphaFoldDB" id="A0A246JYC4"/>
<dbReference type="Proteomes" id="UP000197097">
    <property type="component" value="Unassembled WGS sequence"/>
</dbReference>
<comment type="caution">
    <text evidence="1">The sequence shown here is derived from an EMBL/GenBank/DDBJ whole genome shotgun (WGS) entry which is preliminary data.</text>
</comment>
<keyword evidence="2" id="KW-1185">Reference proteome</keyword>
<proteinExistence type="predicted"/>
<evidence type="ECO:0000313" key="1">
    <source>
        <dbReference type="EMBL" id="OWQ98187.1"/>
    </source>
</evidence>
<reference evidence="1 2" key="1">
    <citation type="journal article" date="2002" name="Int. J. Syst. Evol. Microbiol.">
        <title>Sphingopyxis witflariensis sp. nov., isolated from activated sludge.</title>
        <authorList>
            <person name="Kampfer P."/>
            <person name="Witzenberger R."/>
            <person name="Denner E.B."/>
            <person name="Busse H.J."/>
            <person name="Neef A."/>
        </authorList>
    </citation>
    <scope>NUCLEOTIDE SEQUENCE [LARGE SCALE GENOMIC DNA]</scope>
    <source>
        <strain evidence="1 2">DSM 14551</strain>
    </source>
</reference>
<accession>A0A246JYC4</accession>
<organism evidence="1 2">
    <name type="scientific">Sphingopyxis witflariensis</name>
    <dbReference type="NCBI Taxonomy" id="173675"/>
    <lineage>
        <taxon>Bacteria</taxon>
        <taxon>Pseudomonadati</taxon>
        <taxon>Pseudomonadota</taxon>
        <taxon>Alphaproteobacteria</taxon>
        <taxon>Sphingomonadales</taxon>
        <taxon>Sphingomonadaceae</taxon>
        <taxon>Sphingopyxis</taxon>
    </lineage>
</organism>
<gene>
    <name evidence="1" type="ORF">CDQ91_06600</name>
</gene>
<protein>
    <recommendedName>
        <fullName evidence="3">Transcriptional regulator</fullName>
    </recommendedName>
</protein>
<sequence>MRKQVPVKRSIRLAAVRVCSLSLTVVKAPPRALFSASREERRSTNDADRLRKYLARFDLDWSAVTAR</sequence>